<keyword evidence="1" id="KW-0472">Membrane</keyword>
<keyword evidence="3" id="KW-1185">Reference proteome</keyword>
<evidence type="ECO:0000256" key="1">
    <source>
        <dbReference type="SAM" id="Phobius"/>
    </source>
</evidence>
<proteinExistence type="predicted"/>
<organism evidence="2 3">
    <name type="scientific">Virgisporangium aliadipatigenens</name>
    <dbReference type="NCBI Taxonomy" id="741659"/>
    <lineage>
        <taxon>Bacteria</taxon>
        <taxon>Bacillati</taxon>
        <taxon>Actinomycetota</taxon>
        <taxon>Actinomycetes</taxon>
        <taxon>Micromonosporales</taxon>
        <taxon>Micromonosporaceae</taxon>
        <taxon>Virgisporangium</taxon>
    </lineage>
</organism>
<accession>A0A8J4DQQ2</accession>
<keyword evidence="1" id="KW-0812">Transmembrane</keyword>
<keyword evidence="1" id="KW-1133">Transmembrane helix</keyword>
<reference evidence="2" key="1">
    <citation type="submission" date="2021-01" db="EMBL/GenBank/DDBJ databases">
        <title>Whole genome shotgun sequence of Virgisporangium aliadipatigenens NBRC 105644.</title>
        <authorList>
            <person name="Komaki H."/>
            <person name="Tamura T."/>
        </authorList>
    </citation>
    <scope>NUCLEOTIDE SEQUENCE</scope>
    <source>
        <strain evidence="2">NBRC 105644</strain>
    </source>
</reference>
<evidence type="ECO:0000313" key="2">
    <source>
        <dbReference type="EMBL" id="GIJ46839.1"/>
    </source>
</evidence>
<dbReference type="Proteomes" id="UP000619260">
    <property type="component" value="Unassembled WGS sequence"/>
</dbReference>
<gene>
    <name evidence="2" type="ORF">Val02_37250</name>
</gene>
<dbReference type="EMBL" id="BOPF01000012">
    <property type="protein sequence ID" value="GIJ46839.1"/>
    <property type="molecule type" value="Genomic_DNA"/>
</dbReference>
<dbReference type="AlphaFoldDB" id="A0A8J4DQQ2"/>
<feature type="transmembrane region" description="Helical" evidence="1">
    <location>
        <begin position="12"/>
        <end position="34"/>
    </location>
</feature>
<sequence>MDHNHRMAVLETALTTAGGALSAGVGVVLGALLTRRAQDRHWVRDRQLAAYQDLLREYATFVIIIKRAHDGRTGWNYDWARWSAALTCASLVAPVRVAREIDAFGRAVGGFLGVAARDTIGDPLDAAAFDRAMRGPAEAQIALVNAIRDSLEPGSGTLDFPLGGSVSDRRPD</sequence>
<comment type="caution">
    <text evidence="2">The sequence shown here is derived from an EMBL/GenBank/DDBJ whole genome shotgun (WGS) entry which is preliminary data.</text>
</comment>
<protein>
    <submittedName>
        <fullName evidence="2">Uncharacterized protein</fullName>
    </submittedName>
</protein>
<evidence type="ECO:0000313" key="3">
    <source>
        <dbReference type="Proteomes" id="UP000619260"/>
    </source>
</evidence>
<name>A0A8J4DQQ2_9ACTN</name>